<dbReference type="CDD" id="cd17748">
    <property type="entry name" value="BRCT_DNA_ligase_like"/>
    <property type="match status" value="1"/>
</dbReference>
<feature type="domain" description="BRCT" evidence="1">
    <location>
        <begin position="126"/>
        <end position="211"/>
    </location>
</feature>
<organism evidence="2 3">
    <name type="scientific">Rubritalea halochordaticola</name>
    <dbReference type="NCBI Taxonomy" id="714537"/>
    <lineage>
        <taxon>Bacteria</taxon>
        <taxon>Pseudomonadati</taxon>
        <taxon>Verrucomicrobiota</taxon>
        <taxon>Verrucomicrobiia</taxon>
        <taxon>Verrucomicrobiales</taxon>
        <taxon>Rubritaleaceae</taxon>
        <taxon>Rubritalea</taxon>
    </lineage>
</organism>
<protein>
    <recommendedName>
        <fullName evidence="1">BRCT domain-containing protein</fullName>
    </recommendedName>
</protein>
<comment type="caution">
    <text evidence="2">The sequence shown here is derived from an EMBL/GenBank/DDBJ whole genome shotgun (WGS) entry which is preliminary data.</text>
</comment>
<dbReference type="Gene3D" id="3.40.50.10190">
    <property type="entry name" value="BRCT domain"/>
    <property type="match status" value="1"/>
</dbReference>
<dbReference type="Proteomes" id="UP001424741">
    <property type="component" value="Unassembled WGS sequence"/>
</dbReference>
<name>A0ABP9UU23_9BACT</name>
<accession>A0ABP9UU23</accession>
<dbReference type="InterPro" id="IPR036420">
    <property type="entry name" value="BRCT_dom_sf"/>
</dbReference>
<reference evidence="2 3" key="1">
    <citation type="submission" date="2024-02" db="EMBL/GenBank/DDBJ databases">
        <title>Rubritalea halochordaticola NBRC 107102.</title>
        <authorList>
            <person name="Ichikawa N."/>
            <person name="Katano-Makiyama Y."/>
            <person name="Hidaka K."/>
        </authorList>
    </citation>
    <scope>NUCLEOTIDE SEQUENCE [LARGE SCALE GENOMIC DNA]</scope>
    <source>
        <strain evidence="2 3">NBRC 107102</strain>
    </source>
</reference>
<evidence type="ECO:0000259" key="1">
    <source>
        <dbReference type="PROSITE" id="PS50172"/>
    </source>
</evidence>
<keyword evidence="3" id="KW-1185">Reference proteome</keyword>
<dbReference type="SUPFAM" id="SSF52113">
    <property type="entry name" value="BRCT domain"/>
    <property type="match status" value="1"/>
</dbReference>
<proteinExistence type="predicted"/>
<dbReference type="RefSeq" id="WP_346187032.1">
    <property type="nucleotide sequence ID" value="NZ_BAABRL010000001.1"/>
</dbReference>
<evidence type="ECO:0000313" key="2">
    <source>
        <dbReference type="EMBL" id="GAA5493979.1"/>
    </source>
</evidence>
<dbReference type="EMBL" id="BAABRL010000001">
    <property type="protein sequence ID" value="GAA5493979.1"/>
    <property type="molecule type" value="Genomic_DNA"/>
</dbReference>
<dbReference type="PROSITE" id="PS50172">
    <property type="entry name" value="BRCT"/>
    <property type="match status" value="1"/>
</dbReference>
<dbReference type="InterPro" id="IPR001357">
    <property type="entry name" value="BRCT_dom"/>
</dbReference>
<evidence type="ECO:0000313" key="3">
    <source>
        <dbReference type="Proteomes" id="UP001424741"/>
    </source>
</evidence>
<sequence length="254" mass="27619">MRTYKLHTPEPSLELIAQWNSVNNSRKAIDVFTGLALGILADGTINSKEALFLQGWIEANKAELPALLATNLSSKLAALSNSEDLQDCDLAALAEILVDSLGFDSDQVKAEQVGRPSRLLFDNISASDVTFTDAIFVLSGSFEKCSKKEVSSTIEKLGGHPNTNTPNKKTHYVVVGGKGSSQWITSSLGSKIRRALDLKEDGLNIKIISEETFWRPLMLLILEILNVFNSQRSNTSAPSSQSFTLAASDLARFS</sequence>
<gene>
    <name evidence="2" type="ORF">Rhal01_00133</name>
</gene>